<dbReference type="EC" id="2.7.13.3" evidence="2"/>
<dbReference type="PANTHER" id="PTHR44936">
    <property type="entry name" value="SENSOR PROTEIN CREC"/>
    <property type="match status" value="1"/>
</dbReference>
<comment type="catalytic activity">
    <reaction evidence="1">
        <text>ATP + protein L-histidine = ADP + protein N-phospho-L-histidine.</text>
        <dbReference type="EC" id="2.7.13.3"/>
    </reaction>
</comment>
<dbReference type="GO" id="GO:0000160">
    <property type="term" value="P:phosphorelay signal transduction system"/>
    <property type="evidence" value="ECO:0007669"/>
    <property type="project" value="UniProtKB-KW"/>
</dbReference>
<dbReference type="InterPro" id="IPR050980">
    <property type="entry name" value="2C_sensor_his_kinase"/>
</dbReference>
<evidence type="ECO:0000313" key="12">
    <source>
        <dbReference type="Proteomes" id="UP000001258"/>
    </source>
</evidence>
<feature type="transmembrane region" description="Helical" evidence="9">
    <location>
        <begin position="155"/>
        <end position="176"/>
    </location>
</feature>
<evidence type="ECO:0000256" key="9">
    <source>
        <dbReference type="SAM" id="Phobius"/>
    </source>
</evidence>
<feature type="domain" description="Histidine kinase" evidence="10">
    <location>
        <begin position="328"/>
        <end position="432"/>
    </location>
</feature>
<keyword evidence="8" id="KW-0902">Two-component regulatory system</keyword>
<dbReference type="GO" id="GO:0005524">
    <property type="term" value="F:ATP binding"/>
    <property type="evidence" value="ECO:0007669"/>
    <property type="project" value="UniProtKB-KW"/>
</dbReference>
<accession>Q9K9D2</accession>
<feature type="transmembrane region" description="Helical" evidence="9">
    <location>
        <begin position="12"/>
        <end position="32"/>
    </location>
</feature>
<keyword evidence="7" id="KW-0067">ATP-binding</keyword>
<sequence>MNIRPFLSKDYMIILSMLLFAPIAGEINFYPVNETFRVSLGPPIFFLFLLFLRNTAAIVPGFFTAIAVVVFRVFLDTLHADFYWVDSFEIHYPTFFFYFTYSLLFSLAKVQRFHEQPLIIFLFGIIIEILADTAEFIAQYFAFGVMVTKDSIFQILLIAFSHSFIVLGVFSMMKLYETRSRELEIRKRNEHMLLLISNLYEESVHLKKTLQNSEDITSKVFGLYREMKRLQSEHMDQVNPHLEKISKRLLEISGEVHEIKKDNQRIFAGLSKLISNESYVDYIEIGQIIKMIVRTNEKYAQLLGKEIDFHYSIQGEHPPYHIYTHLSIINNLVANAVEAIDGKGMLTIRVKALGQTVEFRIEDDGPGIPDKHRALIFKPGFTSKFDHTGKPSTGIGLTYVHDMVDKLGGTVVYERGQGGKGSVFTIQLPMKNVVERE</sequence>
<proteinExistence type="predicted"/>
<dbReference type="InterPro" id="IPR003594">
    <property type="entry name" value="HATPase_dom"/>
</dbReference>
<dbReference type="PANTHER" id="PTHR44936:SF9">
    <property type="entry name" value="SENSOR PROTEIN CREC"/>
    <property type="match status" value="1"/>
</dbReference>
<dbReference type="Pfam" id="PF02518">
    <property type="entry name" value="HATPase_c"/>
    <property type="match status" value="1"/>
</dbReference>
<keyword evidence="3" id="KW-0597">Phosphoprotein</keyword>
<evidence type="ECO:0000256" key="6">
    <source>
        <dbReference type="ARBA" id="ARBA00022777"/>
    </source>
</evidence>
<gene>
    <name evidence="11" type="ordered locus">BH2716</name>
</gene>
<evidence type="ECO:0000256" key="3">
    <source>
        <dbReference type="ARBA" id="ARBA00022553"/>
    </source>
</evidence>
<dbReference type="Gene3D" id="3.30.565.10">
    <property type="entry name" value="Histidine kinase-like ATPase, C-terminal domain"/>
    <property type="match status" value="1"/>
</dbReference>
<organism evidence="11 12">
    <name type="scientific">Halalkalibacterium halodurans (strain ATCC BAA-125 / DSM 18197 / FERM 7344 / JCM 9153 / C-125)</name>
    <name type="common">Bacillus halodurans</name>
    <dbReference type="NCBI Taxonomy" id="272558"/>
    <lineage>
        <taxon>Bacteria</taxon>
        <taxon>Bacillati</taxon>
        <taxon>Bacillota</taxon>
        <taxon>Bacilli</taxon>
        <taxon>Bacillales</taxon>
        <taxon>Bacillaceae</taxon>
        <taxon>Halalkalibacterium (ex Joshi et al. 2022)</taxon>
    </lineage>
</organism>
<reference evidence="11 12" key="1">
    <citation type="journal article" date="2000" name="Nucleic Acids Res.">
        <title>Complete genome sequence of the alkaliphilic bacterium Bacillus halodurans and genomic sequence comparison with Bacillus subtilis.</title>
        <authorList>
            <person name="Takami H."/>
            <person name="Nakasone K."/>
            <person name="Takaki Y."/>
            <person name="Maeno G."/>
            <person name="Sasaki R."/>
            <person name="Masui N."/>
            <person name="Fuji F."/>
            <person name="Hirama C."/>
            <person name="Nakamura Y."/>
            <person name="Ogasawara N."/>
            <person name="Kuhara S."/>
            <person name="Horikoshi K."/>
        </authorList>
    </citation>
    <scope>NUCLEOTIDE SEQUENCE [LARGE SCALE GENOMIC DNA]</scope>
    <source>
        <strain evidence="12">ATCC BAA-125 / DSM 18197 / FERM 7344 / JCM 9153 / C-125</strain>
    </source>
</reference>
<protein>
    <recommendedName>
        <fullName evidence="2">histidine kinase</fullName>
        <ecNumber evidence="2">2.7.13.3</ecNumber>
    </recommendedName>
</protein>
<dbReference type="CDD" id="cd00075">
    <property type="entry name" value="HATPase"/>
    <property type="match status" value="1"/>
</dbReference>
<evidence type="ECO:0000256" key="8">
    <source>
        <dbReference type="ARBA" id="ARBA00023012"/>
    </source>
</evidence>
<keyword evidence="9" id="KW-0812">Transmembrane</keyword>
<keyword evidence="6 11" id="KW-0418">Kinase</keyword>
<evidence type="ECO:0000313" key="11">
    <source>
        <dbReference type="EMBL" id="BAB06435.1"/>
    </source>
</evidence>
<dbReference type="KEGG" id="bha:BH2716"/>
<keyword evidence="9" id="KW-1133">Transmembrane helix</keyword>
<dbReference type="Proteomes" id="UP000001258">
    <property type="component" value="Chromosome"/>
</dbReference>
<dbReference type="PIR" id="D83989">
    <property type="entry name" value="D83989"/>
</dbReference>
<name>Q9K9D2_HALH5</name>
<evidence type="ECO:0000256" key="5">
    <source>
        <dbReference type="ARBA" id="ARBA00022741"/>
    </source>
</evidence>
<dbReference type="eggNOG" id="COG3290">
    <property type="taxonomic scope" value="Bacteria"/>
</dbReference>
<evidence type="ECO:0000256" key="7">
    <source>
        <dbReference type="ARBA" id="ARBA00022840"/>
    </source>
</evidence>
<dbReference type="SUPFAM" id="SSF55874">
    <property type="entry name" value="ATPase domain of HSP90 chaperone/DNA topoisomerase II/histidine kinase"/>
    <property type="match status" value="1"/>
</dbReference>
<feature type="transmembrane region" description="Helical" evidence="9">
    <location>
        <begin position="44"/>
        <end position="70"/>
    </location>
</feature>
<evidence type="ECO:0000256" key="4">
    <source>
        <dbReference type="ARBA" id="ARBA00022679"/>
    </source>
</evidence>
<dbReference type="PROSITE" id="PS50109">
    <property type="entry name" value="HIS_KIN"/>
    <property type="match status" value="1"/>
</dbReference>
<dbReference type="HOGENOM" id="CLU_052005_1_0_9"/>
<dbReference type="STRING" id="272558.gene:10728614"/>
<feature type="transmembrane region" description="Helical" evidence="9">
    <location>
        <begin position="120"/>
        <end position="143"/>
    </location>
</feature>
<dbReference type="InterPro" id="IPR004358">
    <property type="entry name" value="Sig_transdc_His_kin-like_C"/>
</dbReference>
<dbReference type="AlphaFoldDB" id="Q9K9D2"/>
<evidence type="ECO:0000256" key="1">
    <source>
        <dbReference type="ARBA" id="ARBA00000085"/>
    </source>
</evidence>
<keyword evidence="5" id="KW-0547">Nucleotide-binding</keyword>
<keyword evidence="12" id="KW-1185">Reference proteome</keyword>
<keyword evidence="9" id="KW-0472">Membrane</keyword>
<evidence type="ECO:0000259" key="10">
    <source>
        <dbReference type="PROSITE" id="PS50109"/>
    </source>
</evidence>
<feature type="transmembrane region" description="Helical" evidence="9">
    <location>
        <begin position="90"/>
        <end position="108"/>
    </location>
</feature>
<dbReference type="InterPro" id="IPR036890">
    <property type="entry name" value="HATPase_C_sf"/>
</dbReference>
<keyword evidence="4" id="KW-0808">Transferase</keyword>
<dbReference type="GO" id="GO:0004673">
    <property type="term" value="F:protein histidine kinase activity"/>
    <property type="evidence" value="ECO:0007669"/>
    <property type="project" value="UniProtKB-EC"/>
</dbReference>
<dbReference type="SMART" id="SM00387">
    <property type="entry name" value="HATPase_c"/>
    <property type="match status" value="1"/>
</dbReference>
<dbReference type="InterPro" id="IPR005467">
    <property type="entry name" value="His_kinase_dom"/>
</dbReference>
<dbReference type="PRINTS" id="PR00344">
    <property type="entry name" value="BCTRLSENSOR"/>
</dbReference>
<dbReference type="EMBL" id="BA000004">
    <property type="protein sequence ID" value="BAB06435.1"/>
    <property type="molecule type" value="Genomic_DNA"/>
</dbReference>
<evidence type="ECO:0000256" key="2">
    <source>
        <dbReference type="ARBA" id="ARBA00012438"/>
    </source>
</evidence>